<name>A0ABV5M2D0_9ACTN</name>
<protein>
    <submittedName>
        <fullName evidence="1">NotI family restriction endonuclease</fullName>
    </submittedName>
</protein>
<keyword evidence="1" id="KW-0255">Endonuclease</keyword>
<dbReference type="Proteomes" id="UP001589608">
    <property type="component" value="Unassembled WGS sequence"/>
</dbReference>
<evidence type="ECO:0000313" key="1">
    <source>
        <dbReference type="EMBL" id="MFB9443020.1"/>
    </source>
</evidence>
<sequence>MTQADPEAAPVLEIQPDYAELQRPHVAEWFGHRVFPVVSASRTALRDQTEKRCPFLSKAFHEDRQCIKVNKDGTGPSQGVCTISTTSNGSRQDWLVCPVRALDQDLLRPIVRHLYAVAPNDEIMLTAASGLQKADVAASVIAAVRQGRQRVFVYFEAKAGGEIQFKATAASPLMSLDTTVIELVAPAANSTDRMPFALGRYAAVELQTADMHGTYAKAVQALRSALDLHPAQFHRQLAENPEWPRRKIEGPNIANVFKRTFYQIVFKFQVTNQDDSAGSVLALPQPVWDSWRKFLGDPQISRNLDGTGTLLDDPSAEPRSWIYVFDVADRPGPGGGATPVEVRDRIRTDGATLARLALVVSPARAVEFEVHRGVVTIARDRLRKMLPVHLRTVDTQADLLSGLE</sequence>
<organism evidence="1 2">
    <name type="scientific">Dactylosporangium vinaceum</name>
    <dbReference type="NCBI Taxonomy" id="53362"/>
    <lineage>
        <taxon>Bacteria</taxon>
        <taxon>Bacillati</taxon>
        <taxon>Actinomycetota</taxon>
        <taxon>Actinomycetes</taxon>
        <taxon>Micromonosporales</taxon>
        <taxon>Micromonosporaceae</taxon>
        <taxon>Dactylosporangium</taxon>
    </lineage>
</organism>
<accession>A0ABV5M2D0</accession>
<reference evidence="1 2" key="1">
    <citation type="submission" date="2024-09" db="EMBL/GenBank/DDBJ databases">
        <authorList>
            <person name="Sun Q."/>
            <person name="Mori K."/>
        </authorList>
    </citation>
    <scope>NUCLEOTIDE SEQUENCE [LARGE SCALE GENOMIC DNA]</scope>
    <source>
        <strain evidence="1 2">JCM 3307</strain>
    </source>
</reference>
<dbReference type="RefSeq" id="WP_223099487.1">
    <property type="nucleotide sequence ID" value="NZ_CP061913.1"/>
</dbReference>
<keyword evidence="2" id="KW-1185">Reference proteome</keyword>
<dbReference type="EMBL" id="JBHMCA010000019">
    <property type="protein sequence ID" value="MFB9443020.1"/>
    <property type="molecule type" value="Genomic_DNA"/>
</dbReference>
<proteinExistence type="predicted"/>
<evidence type="ECO:0000313" key="2">
    <source>
        <dbReference type="Proteomes" id="UP001589608"/>
    </source>
</evidence>
<dbReference type="GO" id="GO:0004519">
    <property type="term" value="F:endonuclease activity"/>
    <property type="evidence" value="ECO:0007669"/>
    <property type="project" value="UniProtKB-KW"/>
</dbReference>
<comment type="caution">
    <text evidence="1">The sequence shown here is derived from an EMBL/GenBank/DDBJ whole genome shotgun (WGS) entry which is preliminary data.</text>
</comment>
<gene>
    <name evidence="1" type="ORF">ACFFTR_07990</name>
</gene>
<keyword evidence="1" id="KW-0540">Nuclease</keyword>
<keyword evidence="1" id="KW-0378">Hydrolase</keyword>